<dbReference type="EMBL" id="ML179037">
    <property type="protein sequence ID" value="THV07575.1"/>
    <property type="molecule type" value="Genomic_DNA"/>
</dbReference>
<dbReference type="AlphaFoldDB" id="A0A4S8MWM6"/>
<protein>
    <submittedName>
        <fullName evidence="1">Uncharacterized protein</fullName>
    </submittedName>
</protein>
<gene>
    <name evidence="1" type="ORF">K435DRAFT_261743</name>
</gene>
<evidence type="ECO:0000313" key="2">
    <source>
        <dbReference type="Proteomes" id="UP000297245"/>
    </source>
</evidence>
<dbReference type="OrthoDB" id="433924at2759"/>
<reference evidence="1 2" key="1">
    <citation type="journal article" date="2019" name="Nat. Ecol. Evol.">
        <title>Megaphylogeny resolves global patterns of mushroom evolution.</title>
        <authorList>
            <person name="Varga T."/>
            <person name="Krizsan K."/>
            <person name="Foldi C."/>
            <person name="Dima B."/>
            <person name="Sanchez-Garcia M."/>
            <person name="Sanchez-Ramirez S."/>
            <person name="Szollosi G.J."/>
            <person name="Szarkandi J.G."/>
            <person name="Papp V."/>
            <person name="Albert L."/>
            <person name="Andreopoulos W."/>
            <person name="Angelini C."/>
            <person name="Antonin V."/>
            <person name="Barry K.W."/>
            <person name="Bougher N.L."/>
            <person name="Buchanan P."/>
            <person name="Buyck B."/>
            <person name="Bense V."/>
            <person name="Catcheside P."/>
            <person name="Chovatia M."/>
            <person name="Cooper J."/>
            <person name="Damon W."/>
            <person name="Desjardin D."/>
            <person name="Finy P."/>
            <person name="Geml J."/>
            <person name="Haridas S."/>
            <person name="Hughes K."/>
            <person name="Justo A."/>
            <person name="Karasinski D."/>
            <person name="Kautmanova I."/>
            <person name="Kiss B."/>
            <person name="Kocsube S."/>
            <person name="Kotiranta H."/>
            <person name="LaButti K.M."/>
            <person name="Lechner B.E."/>
            <person name="Liimatainen K."/>
            <person name="Lipzen A."/>
            <person name="Lukacs Z."/>
            <person name="Mihaltcheva S."/>
            <person name="Morgado L.N."/>
            <person name="Niskanen T."/>
            <person name="Noordeloos M.E."/>
            <person name="Ohm R.A."/>
            <person name="Ortiz-Santana B."/>
            <person name="Ovrebo C."/>
            <person name="Racz N."/>
            <person name="Riley R."/>
            <person name="Savchenko A."/>
            <person name="Shiryaev A."/>
            <person name="Soop K."/>
            <person name="Spirin V."/>
            <person name="Szebenyi C."/>
            <person name="Tomsovsky M."/>
            <person name="Tulloss R.E."/>
            <person name="Uehling J."/>
            <person name="Grigoriev I.V."/>
            <person name="Vagvolgyi C."/>
            <person name="Papp T."/>
            <person name="Martin F.M."/>
            <person name="Miettinen O."/>
            <person name="Hibbett D.S."/>
            <person name="Nagy L.G."/>
        </authorList>
    </citation>
    <scope>NUCLEOTIDE SEQUENCE [LARGE SCALE GENOMIC DNA]</scope>
    <source>
        <strain evidence="1 2">CBS 962.96</strain>
    </source>
</reference>
<organism evidence="1 2">
    <name type="scientific">Dendrothele bispora (strain CBS 962.96)</name>
    <dbReference type="NCBI Taxonomy" id="1314807"/>
    <lineage>
        <taxon>Eukaryota</taxon>
        <taxon>Fungi</taxon>
        <taxon>Dikarya</taxon>
        <taxon>Basidiomycota</taxon>
        <taxon>Agaricomycotina</taxon>
        <taxon>Agaricomycetes</taxon>
        <taxon>Agaricomycetidae</taxon>
        <taxon>Agaricales</taxon>
        <taxon>Agaricales incertae sedis</taxon>
        <taxon>Dendrothele</taxon>
    </lineage>
</organism>
<accession>A0A4S8MWM6</accession>
<proteinExistence type="predicted"/>
<name>A0A4S8MWM6_DENBC</name>
<dbReference type="Proteomes" id="UP000297245">
    <property type="component" value="Unassembled WGS sequence"/>
</dbReference>
<keyword evidence="2" id="KW-1185">Reference proteome</keyword>
<sequence length="347" mass="39885">MTLNFQGVLSNPEKQEILVAIRSAWIDGMSMPPYLQRRLEISRSPVADVNFAHSLFRIHPLIHSFLEKRNHTPFFIWADYDTRKERKISLETGLVIDVLKQYALERTHAVSANEPTLIFIHVDLIPRIHTLSGLADRRKSLDTTFLAYGTQTTITSHFSPFQVIYPAGGILTFTAACLLKNPFQVVRKLREVALHPLWCAYIIPPVLGLAIQQFYGDKDPLKEYDKGNFPFESLLESIENGELALMRSPKPDINHASWIEEQMESLFRNRRDILEYCLSNLGLALVEDILQDLSTLHIQPIIMASYRRFVVLADDTELKFSERFKRKGFECIPVQQVNSLDLVYPTN</sequence>
<evidence type="ECO:0000313" key="1">
    <source>
        <dbReference type="EMBL" id="THV07575.1"/>
    </source>
</evidence>